<comment type="caution">
    <text evidence="16">The sequence shown here is derived from an EMBL/GenBank/DDBJ whole genome shotgun (WGS) entry which is preliminary data.</text>
</comment>
<dbReference type="InterPro" id="IPR027417">
    <property type="entry name" value="P-loop_NTPase"/>
</dbReference>
<sequence>MTPVQASAIPLFLAHKDVIVEAVTGSGKTLAFVIPILEMLLRREEPWGKTEIGALIISPTRELAKQIHEVIAMFLKLINMTYSSDEIEYLDRESSENGDSNSSTRHWITHKLFIGGTSVNDDVTAFKTTGGNILVGTPGRLEDLLTSRSSLFNTKNLQVLVLDEADRLLEFETSVTLILARLPKQRRTGLFSATMGEALDRIVKAGLRNPVKVSVKVESVFEKKKVATSSSEDEKTVYQLTPATLSIGYTILEPNEKLQQLFAHLKTHPKAKTMIYFATCAIVDYLNTALTLDRLESKSANIKKKGNGKLKRLPGFSDYLEGIQVFALHGKMVPKRRELVYEKFTQCTEPCILLTTDVSSRGLDIPDVDWVIQYDPPQDPKSFSHRCGRTARAGRVGRAVVYLSRNEETYVEFLRIRKIPMTEFPAFPPILSRTQQQQKQQPQETTEDSPTPPLQHLSPILETLRTLAKLDKDTHDKSIRAFTSWIRSYKEHQASSIFRLKSVDFAALAQSFGILRMPKVAELKNVKIDGFVEERVNPHKIPFVNQNREKQRIDNAAKAASLTEQGIEEKTKEVRRKVKKETVAWSQQKEAKQRREDRRVKKVRKQEAIGRAKAKAAVEDMSETQEENLEKNSAVNPAVTLKRKVLEIIKNDEMDSIDEDWKSMKKDLKKKKTALEFKDE</sequence>
<proteinExistence type="inferred from homology"/>
<evidence type="ECO:0000256" key="8">
    <source>
        <dbReference type="ARBA" id="ARBA00022884"/>
    </source>
</evidence>
<dbReference type="InterPro" id="IPR025313">
    <property type="entry name" value="SPB4-like_CTE"/>
</dbReference>
<dbReference type="InterPro" id="IPR001650">
    <property type="entry name" value="Helicase_C-like"/>
</dbReference>
<gene>
    <name evidence="16" type="primary">DDX55</name>
    <name evidence="16" type="ORF">HK100_001610</name>
</gene>
<dbReference type="PROSITE" id="PS51192">
    <property type="entry name" value="HELICASE_ATP_BIND_1"/>
    <property type="match status" value="1"/>
</dbReference>
<dbReference type="InterPro" id="IPR011545">
    <property type="entry name" value="DEAD/DEAH_box_helicase_dom"/>
</dbReference>
<evidence type="ECO:0000256" key="9">
    <source>
        <dbReference type="ARBA" id="ARBA00023054"/>
    </source>
</evidence>
<keyword evidence="3" id="KW-0698">rRNA processing</keyword>
<dbReference type="Proteomes" id="UP001211907">
    <property type="component" value="Unassembled WGS sequence"/>
</dbReference>
<dbReference type="EMBL" id="JADGJH010001352">
    <property type="protein sequence ID" value="KAJ3114609.1"/>
    <property type="molecule type" value="Genomic_DNA"/>
</dbReference>
<dbReference type="Pfam" id="PF00271">
    <property type="entry name" value="Helicase_C"/>
    <property type="match status" value="1"/>
</dbReference>
<evidence type="ECO:0000256" key="11">
    <source>
        <dbReference type="RuleBase" id="RU000492"/>
    </source>
</evidence>
<dbReference type="PROSITE" id="PS51194">
    <property type="entry name" value="HELICASE_CTER"/>
    <property type="match status" value="1"/>
</dbReference>
<dbReference type="Pfam" id="PF00270">
    <property type="entry name" value="DEAD"/>
    <property type="match status" value="1"/>
</dbReference>
<dbReference type="GO" id="GO:0005730">
    <property type="term" value="C:nucleolus"/>
    <property type="evidence" value="ECO:0007669"/>
    <property type="project" value="UniProtKB-SubCell"/>
</dbReference>
<feature type="domain" description="Helicase C-terminal" evidence="15">
    <location>
        <begin position="257"/>
        <end position="446"/>
    </location>
</feature>
<dbReference type="SUPFAM" id="SSF52540">
    <property type="entry name" value="P-loop containing nucleoside triphosphate hydrolases"/>
    <property type="match status" value="1"/>
</dbReference>
<dbReference type="Pfam" id="PF23681">
    <property type="entry name" value="CTT_SPB4"/>
    <property type="match status" value="1"/>
</dbReference>
<comment type="function">
    <text evidence="12">RNA helicase.</text>
</comment>
<keyword evidence="4 11" id="KW-0547">Nucleotide-binding</keyword>
<dbReference type="GO" id="GO:0005524">
    <property type="term" value="F:ATP binding"/>
    <property type="evidence" value="ECO:0007669"/>
    <property type="project" value="UniProtKB-UniRule"/>
</dbReference>
<dbReference type="SMART" id="SM01178">
    <property type="entry name" value="DUF4217"/>
    <property type="match status" value="1"/>
</dbReference>
<protein>
    <recommendedName>
        <fullName evidence="12">ATP-dependent RNA helicase</fullName>
        <ecNumber evidence="12">3.6.4.13</ecNumber>
    </recommendedName>
</protein>
<evidence type="ECO:0000256" key="5">
    <source>
        <dbReference type="ARBA" id="ARBA00022801"/>
    </source>
</evidence>
<organism evidence="16 17">
    <name type="scientific">Physocladia obscura</name>
    <dbReference type="NCBI Taxonomy" id="109957"/>
    <lineage>
        <taxon>Eukaryota</taxon>
        <taxon>Fungi</taxon>
        <taxon>Fungi incertae sedis</taxon>
        <taxon>Chytridiomycota</taxon>
        <taxon>Chytridiomycota incertae sedis</taxon>
        <taxon>Chytridiomycetes</taxon>
        <taxon>Chytridiales</taxon>
        <taxon>Chytriomycetaceae</taxon>
        <taxon>Physocladia</taxon>
    </lineage>
</organism>
<keyword evidence="5 11" id="KW-0378">Hydrolase</keyword>
<evidence type="ECO:0000256" key="4">
    <source>
        <dbReference type="ARBA" id="ARBA00022741"/>
    </source>
</evidence>
<evidence type="ECO:0000256" key="12">
    <source>
        <dbReference type="RuleBase" id="RU365068"/>
    </source>
</evidence>
<evidence type="ECO:0000256" key="2">
    <source>
        <dbReference type="ARBA" id="ARBA00022517"/>
    </source>
</evidence>
<feature type="region of interest" description="Disordered" evidence="13">
    <location>
        <begin position="585"/>
        <end position="634"/>
    </location>
</feature>
<evidence type="ECO:0000256" key="13">
    <source>
        <dbReference type="SAM" id="MobiDB-lite"/>
    </source>
</evidence>
<reference evidence="16" key="1">
    <citation type="submission" date="2020-05" db="EMBL/GenBank/DDBJ databases">
        <title>Phylogenomic resolution of chytrid fungi.</title>
        <authorList>
            <person name="Stajich J.E."/>
            <person name="Amses K."/>
            <person name="Simmons R."/>
            <person name="Seto K."/>
            <person name="Myers J."/>
            <person name="Bonds A."/>
            <person name="Quandt C.A."/>
            <person name="Barry K."/>
            <person name="Liu P."/>
            <person name="Grigoriev I."/>
            <person name="Longcore J.E."/>
            <person name="James T.Y."/>
        </authorList>
    </citation>
    <scope>NUCLEOTIDE SEQUENCE</scope>
    <source>
        <strain evidence="16">JEL0513</strain>
    </source>
</reference>
<dbReference type="PROSITE" id="PS00039">
    <property type="entry name" value="DEAD_ATP_HELICASE"/>
    <property type="match status" value="1"/>
</dbReference>
<dbReference type="Gene3D" id="3.40.50.300">
    <property type="entry name" value="P-loop containing nucleotide triphosphate hydrolases"/>
    <property type="match status" value="2"/>
</dbReference>
<dbReference type="GO" id="GO:0003724">
    <property type="term" value="F:RNA helicase activity"/>
    <property type="evidence" value="ECO:0007669"/>
    <property type="project" value="UniProtKB-EC"/>
</dbReference>
<evidence type="ECO:0000256" key="10">
    <source>
        <dbReference type="ARBA" id="ARBA00038002"/>
    </source>
</evidence>
<feature type="domain" description="Helicase ATP-binding" evidence="14">
    <location>
        <begin position="9"/>
        <end position="213"/>
    </location>
</feature>
<dbReference type="AlphaFoldDB" id="A0AAD5SYK7"/>
<dbReference type="GO" id="GO:0003723">
    <property type="term" value="F:RNA binding"/>
    <property type="evidence" value="ECO:0007669"/>
    <property type="project" value="UniProtKB-UniRule"/>
</dbReference>
<dbReference type="CDD" id="cd17960">
    <property type="entry name" value="DEADc_DDX55"/>
    <property type="match status" value="1"/>
</dbReference>
<name>A0AAD5SYK7_9FUNG</name>
<dbReference type="SMART" id="SM00487">
    <property type="entry name" value="DEXDc"/>
    <property type="match status" value="1"/>
</dbReference>
<evidence type="ECO:0000313" key="17">
    <source>
        <dbReference type="Proteomes" id="UP001211907"/>
    </source>
</evidence>
<evidence type="ECO:0000256" key="6">
    <source>
        <dbReference type="ARBA" id="ARBA00022806"/>
    </source>
</evidence>
<keyword evidence="9" id="KW-0175">Coiled coil</keyword>
<dbReference type="Pfam" id="PF13959">
    <property type="entry name" value="CTE_SPB4"/>
    <property type="match status" value="1"/>
</dbReference>
<feature type="region of interest" description="Disordered" evidence="13">
    <location>
        <begin position="433"/>
        <end position="456"/>
    </location>
</feature>
<comment type="subcellular location">
    <subcellularLocation>
        <location evidence="1">Nucleus</location>
        <location evidence="1">Nucleolus</location>
    </subcellularLocation>
</comment>
<dbReference type="SMART" id="SM00490">
    <property type="entry name" value="HELICc"/>
    <property type="match status" value="1"/>
</dbReference>
<evidence type="ECO:0000259" key="14">
    <source>
        <dbReference type="PROSITE" id="PS51192"/>
    </source>
</evidence>
<keyword evidence="7 11" id="KW-0067">ATP-binding</keyword>
<evidence type="ECO:0000256" key="7">
    <source>
        <dbReference type="ARBA" id="ARBA00022840"/>
    </source>
</evidence>
<dbReference type="GO" id="GO:0016787">
    <property type="term" value="F:hydrolase activity"/>
    <property type="evidence" value="ECO:0007669"/>
    <property type="project" value="UniProtKB-KW"/>
</dbReference>
<evidence type="ECO:0000259" key="15">
    <source>
        <dbReference type="PROSITE" id="PS51194"/>
    </source>
</evidence>
<keyword evidence="6 11" id="KW-0347">Helicase</keyword>
<evidence type="ECO:0000256" key="3">
    <source>
        <dbReference type="ARBA" id="ARBA00022552"/>
    </source>
</evidence>
<evidence type="ECO:0000256" key="1">
    <source>
        <dbReference type="ARBA" id="ARBA00004604"/>
    </source>
</evidence>
<accession>A0AAD5SYK7</accession>
<dbReference type="EC" id="3.6.4.13" evidence="12"/>
<dbReference type="CDD" id="cd18787">
    <property type="entry name" value="SF2_C_DEAD"/>
    <property type="match status" value="1"/>
</dbReference>
<keyword evidence="2" id="KW-0690">Ribosome biogenesis</keyword>
<feature type="compositionally biased region" description="Basic and acidic residues" evidence="13">
    <location>
        <begin position="589"/>
        <end position="610"/>
    </location>
</feature>
<dbReference type="InterPro" id="IPR014001">
    <property type="entry name" value="Helicase_ATP-bd"/>
</dbReference>
<dbReference type="GO" id="GO:0006364">
    <property type="term" value="P:rRNA processing"/>
    <property type="evidence" value="ECO:0007669"/>
    <property type="project" value="UniProtKB-KW"/>
</dbReference>
<dbReference type="PANTHER" id="PTHR24031">
    <property type="entry name" value="RNA HELICASE"/>
    <property type="match status" value="1"/>
</dbReference>
<comment type="domain">
    <text evidence="12">The Q motif is unique to and characteristic of the DEAD box family of RNA helicases and controls ATP binding and hydrolysis.</text>
</comment>
<keyword evidence="17" id="KW-1185">Reference proteome</keyword>
<comment type="catalytic activity">
    <reaction evidence="12">
        <text>ATP + H2O = ADP + phosphate + H(+)</text>
        <dbReference type="Rhea" id="RHEA:13065"/>
        <dbReference type="ChEBI" id="CHEBI:15377"/>
        <dbReference type="ChEBI" id="CHEBI:15378"/>
        <dbReference type="ChEBI" id="CHEBI:30616"/>
        <dbReference type="ChEBI" id="CHEBI:43474"/>
        <dbReference type="ChEBI" id="CHEBI:456216"/>
        <dbReference type="EC" id="3.6.4.13"/>
    </reaction>
</comment>
<dbReference type="InterPro" id="IPR056330">
    <property type="entry name" value="CTT_SPB4"/>
</dbReference>
<evidence type="ECO:0000313" key="16">
    <source>
        <dbReference type="EMBL" id="KAJ3114609.1"/>
    </source>
</evidence>
<comment type="similarity">
    <text evidence="10">Belongs to the DEAD box helicase family. DDX55/SPB4 subfamily.</text>
</comment>
<dbReference type="InterPro" id="IPR000629">
    <property type="entry name" value="RNA-helicase_DEAD-box_CS"/>
</dbReference>
<keyword evidence="8 12" id="KW-0694">RNA-binding</keyword>